<feature type="compositionally biased region" description="Basic and acidic residues" evidence="1">
    <location>
        <begin position="125"/>
        <end position="138"/>
    </location>
</feature>
<proteinExistence type="predicted"/>
<name>A0A6A5SQT2_9PLEO</name>
<evidence type="ECO:0000313" key="3">
    <source>
        <dbReference type="Proteomes" id="UP000800038"/>
    </source>
</evidence>
<dbReference type="EMBL" id="ML976038">
    <property type="protein sequence ID" value="KAF1942150.1"/>
    <property type="molecule type" value="Genomic_DNA"/>
</dbReference>
<feature type="compositionally biased region" description="Polar residues" evidence="1">
    <location>
        <begin position="311"/>
        <end position="321"/>
    </location>
</feature>
<sequence length="675" mass="74858">MASRYQRLPAAHSPELTDISDPEDEPTQREVNNRRLAQAINYLADEGGDDSPATYMHRVDRLDVTLLQRPPQQGRDFDTKLFRRLRVMVHEVQREFEETVQENSTIQENEKDLPEYYTPSAEQLLHRTDDVLEPEVRKRGGSLSHKREANENVPREREFKYGGPSNEIENWHKDFPTPLPFPETLQMAHWESLKIDFDLSEPAKQLKADSKMVETNVPFNHPAIKQYNTMQRYESGSLFKLPMASQKDQKEIMRIGSVRIVCDVTRFNKGVGLKDLSKDYAPCIFLDPLLPNIINKKSSLREIPIPTTTQIRSAVNKTPTKLRTEGLGGGNAAPGSSKIVQGTSAAKPRAQCLGGTATGGSWNILTPATRRDPSLGNAEAGPSTRKQNPQDGFEVQSDDSHDPSSVGADVGEDRDQGYSDEESFDEDLFAEAMDEERPKDPVPLQPHAGRPAAPNKPSPVAREIARLRAEAVGTSPRRQSGVTTMPPTPANSFKPPAPIPQVQVQIKKRRLAVLPQSAAAEPEPIPSSSKKASGTKRKSSFGMHNCTPDNKRKKSLGSEDYTPSSLKRAARNTPKEVRFSDDDVSDNIDVQVPKVRRNVTVKRPAQPAHRNVAAKTATAAKSVSKATAVGHQAKKGQYEESVSPEMYDKFMAEKRKEGAGEKVVKGTTRSGRTFK</sequence>
<dbReference type="AlphaFoldDB" id="A0A6A5SQT2"/>
<evidence type="ECO:0000313" key="2">
    <source>
        <dbReference type="EMBL" id="KAF1942150.1"/>
    </source>
</evidence>
<feature type="region of interest" description="Disordered" evidence="1">
    <location>
        <begin position="434"/>
        <end position="584"/>
    </location>
</feature>
<dbReference type="Proteomes" id="UP000800038">
    <property type="component" value="Unassembled WGS sequence"/>
</dbReference>
<feature type="compositionally biased region" description="Polar residues" evidence="1">
    <location>
        <begin position="476"/>
        <end position="485"/>
    </location>
</feature>
<feature type="region of interest" description="Disordered" evidence="1">
    <location>
        <begin position="601"/>
        <end position="620"/>
    </location>
</feature>
<keyword evidence="3" id="KW-1185">Reference proteome</keyword>
<feature type="region of interest" description="Disordered" evidence="1">
    <location>
        <begin position="125"/>
        <end position="165"/>
    </location>
</feature>
<gene>
    <name evidence="2" type="ORF">EJ02DRAFT_422390</name>
</gene>
<organism evidence="2 3">
    <name type="scientific">Clathrospora elynae</name>
    <dbReference type="NCBI Taxonomy" id="706981"/>
    <lineage>
        <taxon>Eukaryota</taxon>
        <taxon>Fungi</taxon>
        <taxon>Dikarya</taxon>
        <taxon>Ascomycota</taxon>
        <taxon>Pezizomycotina</taxon>
        <taxon>Dothideomycetes</taxon>
        <taxon>Pleosporomycetidae</taxon>
        <taxon>Pleosporales</taxon>
        <taxon>Diademaceae</taxon>
        <taxon>Clathrospora</taxon>
    </lineage>
</organism>
<reference evidence="2" key="1">
    <citation type="journal article" date="2020" name="Stud. Mycol.">
        <title>101 Dothideomycetes genomes: a test case for predicting lifestyles and emergence of pathogens.</title>
        <authorList>
            <person name="Haridas S."/>
            <person name="Albert R."/>
            <person name="Binder M."/>
            <person name="Bloem J."/>
            <person name="Labutti K."/>
            <person name="Salamov A."/>
            <person name="Andreopoulos B."/>
            <person name="Baker S."/>
            <person name="Barry K."/>
            <person name="Bills G."/>
            <person name="Bluhm B."/>
            <person name="Cannon C."/>
            <person name="Castanera R."/>
            <person name="Culley D."/>
            <person name="Daum C."/>
            <person name="Ezra D."/>
            <person name="Gonzalez J."/>
            <person name="Henrissat B."/>
            <person name="Kuo A."/>
            <person name="Liang C."/>
            <person name="Lipzen A."/>
            <person name="Lutzoni F."/>
            <person name="Magnuson J."/>
            <person name="Mondo S."/>
            <person name="Nolan M."/>
            <person name="Ohm R."/>
            <person name="Pangilinan J."/>
            <person name="Park H.-J."/>
            <person name="Ramirez L."/>
            <person name="Alfaro M."/>
            <person name="Sun H."/>
            <person name="Tritt A."/>
            <person name="Yoshinaga Y."/>
            <person name="Zwiers L.-H."/>
            <person name="Turgeon B."/>
            <person name="Goodwin S."/>
            <person name="Spatafora J."/>
            <person name="Crous P."/>
            <person name="Grigoriev I."/>
        </authorList>
    </citation>
    <scope>NUCLEOTIDE SEQUENCE</scope>
    <source>
        <strain evidence="2">CBS 161.51</strain>
    </source>
</reference>
<feature type="compositionally biased region" description="Basic and acidic residues" evidence="1">
    <location>
        <begin position="653"/>
        <end position="664"/>
    </location>
</feature>
<feature type="region of interest" description="Disordered" evidence="1">
    <location>
        <begin position="1"/>
        <end position="30"/>
    </location>
</feature>
<dbReference type="OrthoDB" id="3779124at2759"/>
<feature type="compositionally biased region" description="Basic and acidic residues" evidence="1">
    <location>
        <begin position="145"/>
        <end position="160"/>
    </location>
</feature>
<protein>
    <submittedName>
        <fullName evidence="2">Uncharacterized protein</fullName>
    </submittedName>
</protein>
<accession>A0A6A5SQT2</accession>
<feature type="region of interest" description="Disordered" evidence="1">
    <location>
        <begin position="311"/>
        <end position="421"/>
    </location>
</feature>
<evidence type="ECO:0000256" key="1">
    <source>
        <dbReference type="SAM" id="MobiDB-lite"/>
    </source>
</evidence>
<feature type="region of interest" description="Disordered" evidence="1">
    <location>
        <begin position="653"/>
        <end position="675"/>
    </location>
</feature>